<sequence length="231" mass="26186">MENAIIMASGLGTRMRPLTLKKPKPLIEVNGKPMIETVIDSLLTRDINKIYVVVGYLGEQFSYLKEKYDNIEIIVNKDYETVNNISSIYYAKEVLALGDCFICEADLYISNAGIFDGEIKESCYFGKFVNGFSSDWVFETGDDGFITRVGKEGTDLYNMVGLSFFKSNEASSLKTCIEDAYARGGYEELFWDDVVNANLDKLKLKVKPVEDEDIVEIDTVEELEEVNKRFK</sequence>
<dbReference type="PANTHER" id="PTHR43584:SF5">
    <property type="entry name" value="PROTEIN LICC"/>
    <property type="match status" value="1"/>
</dbReference>
<dbReference type="Proteomes" id="UP000190814">
    <property type="component" value="Unassembled WGS sequence"/>
</dbReference>
<evidence type="ECO:0000256" key="2">
    <source>
        <dbReference type="ARBA" id="ARBA00022695"/>
    </source>
</evidence>
<dbReference type="EMBL" id="FUXZ01000007">
    <property type="protein sequence ID" value="SKA66378.1"/>
    <property type="molecule type" value="Genomic_DNA"/>
</dbReference>
<reference evidence="4 5" key="1">
    <citation type="submission" date="2017-02" db="EMBL/GenBank/DDBJ databases">
        <authorList>
            <person name="Peterson S.W."/>
        </authorList>
    </citation>
    <scope>NUCLEOTIDE SEQUENCE [LARGE SCALE GENOMIC DNA]</scope>
    <source>
        <strain evidence="4 5">ATCC 35992</strain>
    </source>
</reference>
<dbReference type="Gene3D" id="3.90.550.10">
    <property type="entry name" value="Spore Coat Polysaccharide Biosynthesis Protein SpsA, Chain A"/>
    <property type="match status" value="1"/>
</dbReference>
<evidence type="ECO:0000313" key="4">
    <source>
        <dbReference type="EMBL" id="SKA66378.1"/>
    </source>
</evidence>
<dbReference type="GO" id="GO:0016779">
    <property type="term" value="F:nucleotidyltransferase activity"/>
    <property type="evidence" value="ECO:0007669"/>
    <property type="project" value="UniProtKB-KW"/>
</dbReference>
<dbReference type="InterPro" id="IPR005835">
    <property type="entry name" value="NTP_transferase_dom"/>
</dbReference>
<keyword evidence="2 4" id="KW-0548">Nucleotidyltransferase</keyword>
<dbReference type="InterPro" id="IPR050065">
    <property type="entry name" value="GlmU-like"/>
</dbReference>
<evidence type="ECO:0000313" key="5">
    <source>
        <dbReference type="Proteomes" id="UP000190814"/>
    </source>
</evidence>
<keyword evidence="1 4" id="KW-0808">Transferase</keyword>
<dbReference type="InterPro" id="IPR029044">
    <property type="entry name" value="Nucleotide-diphossugar_trans"/>
</dbReference>
<gene>
    <name evidence="4" type="ORF">SAMN02745111_01293</name>
</gene>
<dbReference type="CDD" id="cd02523">
    <property type="entry name" value="PC_cytidylyltransferase"/>
    <property type="match status" value="1"/>
</dbReference>
<dbReference type="Pfam" id="PF00483">
    <property type="entry name" value="NTP_transferase"/>
    <property type="match status" value="1"/>
</dbReference>
<organism evidence="4 5">
    <name type="scientific">Eubacterium uniforme</name>
    <dbReference type="NCBI Taxonomy" id="39495"/>
    <lineage>
        <taxon>Bacteria</taxon>
        <taxon>Bacillati</taxon>
        <taxon>Bacillota</taxon>
        <taxon>Clostridia</taxon>
        <taxon>Eubacteriales</taxon>
        <taxon>Eubacteriaceae</taxon>
        <taxon>Eubacterium</taxon>
    </lineage>
</organism>
<proteinExistence type="predicted"/>
<protein>
    <submittedName>
        <fullName evidence="4">CTP:phosphocholine cytidylyltransferase</fullName>
    </submittedName>
</protein>
<dbReference type="STRING" id="39495.SAMN02745111_01293"/>
<dbReference type="RefSeq" id="WP_200803951.1">
    <property type="nucleotide sequence ID" value="NZ_FUXZ01000007.1"/>
</dbReference>
<name>A0A1T4VNE1_9FIRM</name>
<feature type="domain" description="Nucleotidyl transferase" evidence="3">
    <location>
        <begin position="4"/>
        <end position="110"/>
    </location>
</feature>
<dbReference type="AlphaFoldDB" id="A0A1T4VNE1"/>
<dbReference type="PANTHER" id="PTHR43584">
    <property type="entry name" value="NUCLEOTIDYL TRANSFERASE"/>
    <property type="match status" value="1"/>
</dbReference>
<evidence type="ECO:0000256" key="1">
    <source>
        <dbReference type="ARBA" id="ARBA00022679"/>
    </source>
</evidence>
<evidence type="ECO:0000259" key="3">
    <source>
        <dbReference type="Pfam" id="PF00483"/>
    </source>
</evidence>
<dbReference type="SUPFAM" id="SSF53448">
    <property type="entry name" value="Nucleotide-diphospho-sugar transferases"/>
    <property type="match status" value="1"/>
</dbReference>
<accession>A0A1T4VNE1</accession>
<keyword evidence="5" id="KW-1185">Reference proteome</keyword>